<sequence length="89" mass="9948">MHMKQAMRHMPINKNLQLYNKATNNKGLENTYSPTPFAAASSPEYLLHRQATSDDDQDGSTQKWRCMCLPDGADDAALGPTLDPCWQGH</sequence>
<proteinExistence type="predicted"/>
<organism evidence="1 2">
    <name type="scientific">Camellia lanceoleosa</name>
    <dbReference type="NCBI Taxonomy" id="1840588"/>
    <lineage>
        <taxon>Eukaryota</taxon>
        <taxon>Viridiplantae</taxon>
        <taxon>Streptophyta</taxon>
        <taxon>Embryophyta</taxon>
        <taxon>Tracheophyta</taxon>
        <taxon>Spermatophyta</taxon>
        <taxon>Magnoliopsida</taxon>
        <taxon>eudicotyledons</taxon>
        <taxon>Gunneridae</taxon>
        <taxon>Pentapetalae</taxon>
        <taxon>asterids</taxon>
        <taxon>Ericales</taxon>
        <taxon>Theaceae</taxon>
        <taxon>Camellia</taxon>
    </lineage>
</organism>
<accession>A0ACC0G111</accession>
<gene>
    <name evidence="1" type="ORF">LOK49_LG11G00603</name>
</gene>
<name>A0ACC0G111_9ERIC</name>
<keyword evidence="2" id="KW-1185">Reference proteome</keyword>
<comment type="caution">
    <text evidence="1">The sequence shown here is derived from an EMBL/GenBank/DDBJ whole genome shotgun (WGS) entry which is preliminary data.</text>
</comment>
<dbReference type="Proteomes" id="UP001060215">
    <property type="component" value="Chromosome 12"/>
</dbReference>
<protein>
    <submittedName>
        <fullName evidence="1">Uncharacterized protein</fullName>
    </submittedName>
</protein>
<evidence type="ECO:0000313" key="1">
    <source>
        <dbReference type="EMBL" id="KAI7994752.1"/>
    </source>
</evidence>
<evidence type="ECO:0000313" key="2">
    <source>
        <dbReference type="Proteomes" id="UP001060215"/>
    </source>
</evidence>
<reference evidence="1 2" key="1">
    <citation type="journal article" date="2022" name="Plant J.">
        <title>Chromosome-level genome of Camellia lanceoleosa provides a valuable resource for understanding genome evolution and self-incompatibility.</title>
        <authorList>
            <person name="Gong W."/>
            <person name="Xiao S."/>
            <person name="Wang L."/>
            <person name="Liao Z."/>
            <person name="Chang Y."/>
            <person name="Mo W."/>
            <person name="Hu G."/>
            <person name="Li W."/>
            <person name="Zhao G."/>
            <person name="Zhu H."/>
            <person name="Hu X."/>
            <person name="Ji K."/>
            <person name="Xiang X."/>
            <person name="Song Q."/>
            <person name="Yuan D."/>
            <person name="Jin S."/>
            <person name="Zhang L."/>
        </authorList>
    </citation>
    <scope>NUCLEOTIDE SEQUENCE [LARGE SCALE GENOMIC DNA]</scope>
    <source>
        <strain evidence="1">SQ_2022a</strain>
    </source>
</reference>
<dbReference type="EMBL" id="CM045769">
    <property type="protein sequence ID" value="KAI7994752.1"/>
    <property type="molecule type" value="Genomic_DNA"/>
</dbReference>